<keyword evidence="6" id="KW-1185">Reference proteome</keyword>
<organism evidence="5 6">
    <name type="scientific">Orlajensenia flava</name>
    <dbReference type="NCBI Taxonomy" id="2565934"/>
    <lineage>
        <taxon>Bacteria</taxon>
        <taxon>Bacillati</taxon>
        <taxon>Actinomycetota</taxon>
        <taxon>Actinomycetes</taxon>
        <taxon>Micrococcales</taxon>
        <taxon>Microbacteriaceae</taxon>
        <taxon>Orlajensenia</taxon>
    </lineage>
</organism>
<dbReference type="PRINTS" id="PR00469">
    <property type="entry name" value="PNDRDTASEII"/>
</dbReference>
<keyword evidence="2" id="KW-0560">Oxidoreductase</keyword>
<dbReference type="OrthoDB" id="9786503at2"/>
<comment type="catalytic activity">
    <reaction evidence="3">
        <text>[thioredoxin]-dithiol + NADP(+) = [thioredoxin]-disulfide + NADPH + H(+)</text>
        <dbReference type="Rhea" id="RHEA:20345"/>
        <dbReference type="Rhea" id="RHEA-COMP:10698"/>
        <dbReference type="Rhea" id="RHEA-COMP:10700"/>
        <dbReference type="ChEBI" id="CHEBI:15378"/>
        <dbReference type="ChEBI" id="CHEBI:29950"/>
        <dbReference type="ChEBI" id="CHEBI:50058"/>
        <dbReference type="ChEBI" id="CHEBI:57783"/>
        <dbReference type="ChEBI" id="CHEBI:58349"/>
        <dbReference type="EC" id="1.8.1.9"/>
    </reaction>
</comment>
<evidence type="ECO:0000313" key="6">
    <source>
        <dbReference type="Proteomes" id="UP000307380"/>
    </source>
</evidence>
<dbReference type="GO" id="GO:0004791">
    <property type="term" value="F:thioredoxin-disulfide reductase (NADPH) activity"/>
    <property type="evidence" value="ECO:0007669"/>
    <property type="project" value="UniProtKB-EC"/>
</dbReference>
<dbReference type="EMBL" id="SSSN01000010">
    <property type="protein sequence ID" value="THG32116.1"/>
    <property type="molecule type" value="Genomic_DNA"/>
</dbReference>
<dbReference type="InterPro" id="IPR050097">
    <property type="entry name" value="Ferredoxin-NADP_redctase_2"/>
</dbReference>
<evidence type="ECO:0000259" key="4">
    <source>
        <dbReference type="Pfam" id="PF07992"/>
    </source>
</evidence>
<keyword evidence="1" id="KW-0285">Flavoprotein</keyword>
<dbReference type="RefSeq" id="WP_136425037.1">
    <property type="nucleotide sequence ID" value="NZ_SSSN01000010.1"/>
</dbReference>
<gene>
    <name evidence="5" type="ORF">E6C70_13295</name>
</gene>
<dbReference type="Pfam" id="PF07992">
    <property type="entry name" value="Pyr_redox_2"/>
    <property type="match status" value="1"/>
</dbReference>
<comment type="caution">
    <text evidence="5">The sequence shown here is derived from an EMBL/GenBank/DDBJ whole genome shotgun (WGS) entry which is preliminary data.</text>
</comment>
<dbReference type="PANTHER" id="PTHR48105">
    <property type="entry name" value="THIOREDOXIN REDUCTASE 1-RELATED-RELATED"/>
    <property type="match status" value="1"/>
</dbReference>
<protein>
    <submittedName>
        <fullName evidence="5">NAD(P)/FAD-dependent oxidoreductase</fullName>
    </submittedName>
</protein>
<evidence type="ECO:0000256" key="1">
    <source>
        <dbReference type="ARBA" id="ARBA00022630"/>
    </source>
</evidence>
<evidence type="ECO:0000256" key="2">
    <source>
        <dbReference type="ARBA" id="ARBA00023002"/>
    </source>
</evidence>
<evidence type="ECO:0000256" key="3">
    <source>
        <dbReference type="ARBA" id="ARBA00048132"/>
    </source>
</evidence>
<dbReference type="Proteomes" id="UP000307380">
    <property type="component" value="Unassembled WGS sequence"/>
</dbReference>
<name>A0A4S4FRP4_9MICO</name>
<dbReference type="InterPro" id="IPR023753">
    <property type="entry name" value="FAD/NAD-binding_dom"/>
</dbReference>
<dbReference type="AlphaFoldDB" id="A0A4S4FRP4"/>
<evidence type="ECO:0000313" key="5">
    <source>
        <dbReference type="EMBL" id="THG32116.1"/>
    </source>
</evidence>
<proteinExistence type="predicted"/>
<dbReference type="SUPFAM" id="SSF51905">
    <property type="entry name" value="FAD/NAD(P)-binding domain"/>
    <property type="match status" value="1"/>
</dbReference>
<sequence>MDNDTWDVIIIGGGSAGLSAALMLGRSRRRVLVLDDGKPRNRFVAHMHGVLGRDHTSPLALLADGRAELARYDSVEVRDASVSTARAHASGFSVELDPGATHRSRRLLVASGLRDQLPDIPGLADQWGRGVVICPYCDGWEVRDRRIVVIAGGPASTHQAQLMRQLSNSVSYLVNGSELPDEAAAGLRARGITIDDRPIAAIVTDAGDVLTGIRFADGSVLDADAVFAGPLPMPNDALLRALGANVVERQGTEWVEVDGFGRTSVPGLWATGNITDGRSSVPYAMSAGNMAGAGLNADLVEEDVRISLDAA</sequence>
<dbReference type="PRINTS" id="PR00368">
    <property type="entry name" value="FADPNR"/>
</dbReference>
<reference evidence="5 6" key="1">
    <citation type="submission" date="2019-04" db="EMBL/GenBank/DDBJ databases">
        <authorList>
            <person name="Jiang L."/>
        </authorList>
    </citation>
    <scope>NUCLEOTIDE SEQUENCE [LARGE SCALE GENOMIC DNA]</scope>
    <source>
        <strain evidence="5 6">YIM 131861</strain>
    </source>
</reference>
<dbReference type="Gene3D" id="3.50.50.60">
    <property type="entry name" value="FAD/NAD(P)-binding domain"/>
    <property type="match status" value="2"/>
</dbReference>
<dbReference type="InterPro" id="IPR036188">
    <property type="entry name" value="FAD/NAD-bd_sf"/>
</dbReference>
<accession>A0A4S4FRP4</accession>
<feature type="domain" description="FAD/NAD(P)-binding" evidence="4">
    <location>
        <begin position="7"/>
        <end position="288"/>
    </location>
</feature>